<gene>
    <name evidence="3" type="ORF">B0T18DRAFT_6400</name>
</gene>
<dbReference type="Proteomes" id="UP001172155">
    <property type="component" value="Unassembled WGS sequence"/>
</dbReference>
<name>A0AA40F8L0_9PEZI</name>
<feature type="transmembrane region" description="Helical" evidence="2">
    <location>
        <begin position="318"/>
        <end position="337"/>
    </location>
</feature>
<evidence type="ECO:0000256" key="1">
    <source>
        <dbReference type="SAM" id="MobiDB-lite"/>
    </source>
</evidence>
<keyword evidence="2" id="KW-0472">Membrane</keyword>
<evidence type="ECO:0000313" key="4">
    <source>
        <dbReference type="Proteomes" id="UP001172155"/>
    </source>
</evidence>
<keyword evidence="2" id="KW-0812">Transmembrane</keyword>
<reference evidence="3" key="1">
    <citation type="submission" date="2023-06" db="EMBL/GenBank/DDBJ databases">
        <title>Genome-scale phylogeny and comparative genomics of the fungal order Sordariales.</title>
        <authorList>
            <consortium name="Lawrence Berkeley National Laboratory"/>
            <person name="Hensen N."/>
            <person name="Bonometti L."/>
            <person name="Westerberg I."/>
            <person name="Brannstrom I.O."/>
            <person name="Guillou S."/>
            <person name="Cros-Aarteil S."/>
            <person name="Calhoun S."/>
            <person name="Haridas S."/>
            <person name="Kuo A."/>
            <person name="Mondo S."/>
            <person name="Pangilinan J."/>
            <person name="Riley R."/>
            <person name="LaButti K."/>
            <person name="Andreopoulos B."/>
            <person name="Lipzen A."/>
            <person name="Chen C."/>
            <person name="Yanf M."/>
            <person name="Daum C."/>
            <person name="Ng V."/>
            <person name="Clum A."/>
            <person name="Steindorff A."/>
            <person name="Ohm R."/>
            <person name="Martin F."/>
            <person name="Silar P."/>
            <person name="Natvig D."/>
            <person name="Lalanne C."/>
            <person name="Gautier V."/>
            <person name="Ament-velasquez S.L."/>
            <person name="Kruys A."/>
            <person name="Hutchinson M.I."/>
            <person name="Powell A.J."/>
            <person name="Barry K."/>
            <person name="Miller A.N."/>
            <person name="Grigoriev I.V."/>
            <person name="Debuchy R."/>
            <person name="Gladieux P."/>
            <person name="Thoren M.H."/>
            <person name="Johannesson H."/>
        </authorList>
    </citation>
    <scope>NUCLEOTIDE SEQUENCE</scope>
    <source>
        <strain evidence="3">SMH3187-1</strain>
    </source>
</reference>
<evidence type="ECO:0000313" key="3">
    <source>
        <dbReference type="EMBL" id="KAK0753086.1"/>
    </source>
</evidence>
<proteinExistence type="predicted"/>
<feature type="transmembrane region" description="Helical" evidence="2">
    <location>
        <begin position="401"/>
        <end position="420"/>
    </location>
</feature>
<feature type="transmembrane region" description="Helical" evidence="2">
    <location>
        <begin position="432"/>
        <end position="457"/>
    </location>
</feature>
<sequence>MGWRFCMRVEQITTQSRRSLTRDPFLNDPRRPSTSEPDRRSSFFLALLHSTSSRGDTLWPALDKPLFIVVPDAITTSKLTNLDMSTNATSSDGSGMVGWISPNARRNTWDIIVSCLSIFLVCSWKCVHLNPPTAEEARCEWHTLPKDGKGKWVIPIFPKAPLRRKWARRLRWMGIISIAPELGVAVSVQQWLAARRLSKKMGEPCTVSHAFLFEMGGVILREVTEESSVEAPKRPAAEGGDLERTASETVAPTNGQADYLAEIGDLGLPGLLAIPTVDEITDRSKSDAFTKLFALVQSGWLIMSSIARVHNGYAITELELATMAFIVCAFVMYFFWWNKPFGIEQRWIVVRTTKPGNESVRTRGRAVYPEDQRTPDLDWDSFVNLVLNEDLFFKGKLAESYPALALYLSGMAFSAVHVAAWNWEFPSRLIQILWRTSTVAAFGASFFPFIVAFISYLGDRASTDWIGAMMYFLGVGVTMGAVFIYVVARLFIVFLTFYCFSAMPASAYEKVEWTGYIPHFS</sequence>
<organism evidence="3 4">
    <name type="scientific">Schizothecium vesticola</name>
    <dbReference type="NCBI Taxonomy" id="314040"/>
    <lineage>
        <taxon>Eukaryota</taxon>
        <taxon>Fungi</taxon>
        <taxon>Dikarya</taxon>
        <taxon>Ascomycota</taxon>
        <taxon>Pezizomycotina</taxon>
        <taxon>Sordariomycetes</taxon>
        <taxon>Sordariomycetidae</taxon>
        <taxon>Sordariales</taxon>
        <taxon>Schizotheciaceae</taxon>
        <taxon>Schizothecium</taxon>
    </lineage>
</organism>
<dbReference type="AlphaFoldDB" id="A0AA40F8L0"/>
<feature type="transmembrane region" description="Helical" evidence="2">
    <location>
        <begin position="469"/>
        <end position="500"/>
    </location>
</feature>
<dbReference type="PANTHER" id="PTHR35043">
    <property type="entry name" value="TRANSCRIPTION FACTOR DOMAIN-CONTAINING PROTEIN"/>
    <property type="match status" value="1"/>
</dbReference>
<comment type="caution">
    <text evidence="3">The sequence shown here is derived from an EMBL/GenBank/DDBJ whole genome shotgun (WGS) entry which is preliminary data.</text>
</comment>
<evidence type="ECO:0000256" key="2">
    <source>
        <dbReference type="SAM" id="Phobius"/>
    </source>
</evidence>
<keyword evidence="4" id="KW-1185">Reference proteome</keyword>
<feature type="region of interest" description="Disordered" evidence="1">
    <location>
        <begin position="229"/>
        <end position="248"/>
    </location>
</feature>
<protein>
    <submittedName>
        <fullName evidence="3">Uncharacterized protein</fullName>
    </submittedName>
</protein>
<accession>A0AA40F8L0</accession>
<dbReference type="PANTHER" id="PTHR35043:SF7">
    <property type="entry name" value="TRANSCRIPTION FACTOR DOMAIN-CONTAINING PROTEIN"/>
    <property type="match status" value="1"/>
</dbReference>
<keyword evidence="2" id="KW-1133">Transmembrane helix</keyword>
<feature type="compositionally biased region" description="Basic and acidic residues" evidence="1">
    <location>
        <begin position="231"/>
        <end position="246"/>
    </location>
</feature>
<dbReference type="EMBL" id="JAUKUD010000001">
    <property type="protein sequence ID" value="KAK0753086.1"/>
    <property type="molecule type" value="Genomic_DNA"/>
</dbReference>